<sequence>MIIDDQYYDVIIVGTGAGGGTLARKLAPTGKKILVLERGEFLAKESSELVDLEVFRKEQYHAPEQWHDSSGEPFYPQTSYSVGGNTKIYSGALLRFRERDFEAVQHQDGLSPEWPLKYQDFEPYYTEAESLYQVHGKAGDDPTEPPRSADYAFPPVEHQPQVEQVCQILKQQGIHPAYLPIGLGDQGRTDSEDTGISPAMKHSSNVTLKTGAKVVCLHTNPSGTEVKAVEATIGSESFLFLGHMIVLACGAVNSAALLLRSANEKHPNGIANSSDLVGRNLMKQLLSVVVQVSATSNSGLFQRTVSVNDFYWGDQNYAYPMGHIQNSGGILQDVIFSEAPPVLSLVTRVLPDFGLRQLATRSIGWWLQTEDLPNPNNRVHWVGEKLHLDYEPNNVEAHDRLVYRWLEVLRAVETADSSLFSRTGIHPRSDMPIQVVAHQCGTCRFGADPSTSVLDLNCRTHEVDNLYVVDSSFFPANASVSPALTVIANALRVGEHLVERLG</sequence>
<evidence type="ECO:0000256" key="3">
    <source>
        <dbReference type="ARBA" id="ARBA00022827"/>
    </source>
</evidence>
<evidence type="ECO:0000259" key="7">
    <source>
        <dbReference type="Pfam" id="PF05199"/>
    </source>
</evidence>
<keyword evidence="3" id="KW-0274">FAD</keyword>
<dbReference type="InterPro" id="IPR007867">
    <property type="entry name" value="GMC_OxRtase_C"/>
</dbReference>
<evidence type="ECO:0000259" key="6">
    <source>
        <dbReference type="Pfam" id="PF00732"/>
    </source>
</evidence>
<dbReference type="EMBL" id="CP053586">
    <property type="protein sequence ID" value="WNZ25083.1"/>
    <property type="molecule type" value="Genomic_DNA"/>
</dbReference>
<gene>
    <name evidence="8" type="ORF">HJG54_21010</name>
</gene>
<accession>A0AA97ARC7</accession>
<feature type="domain" description="Glucose-methanol-choline oxidoreductase C-terminal" evidence="7">
    <location>
        <begin position="434"/>
        <end position="490"/>
    </location>
</feature>
<evidence type="ECO:0000256" key="1">
    <source>
        <dbReference type="ARBA" id="ARBA00010790"/>
    </source>
</evidence>
<reference evidence="8" key="1">
    <citation type="submission" date="2020-05" db="EMBL/GenBank/DDBJ databases">
        <authorList>
            <person name="Zhu T."/>
            <person name="Keshari N."/>
            <person name="Lu X."/>
        </authorList>
    </citation>
    <scope>NUCLEOTIDE SEQUENCE</scope>
    <source>
        <strain evidence="8">NK1-12</strain>
    </source>
</reference>
<dbReference type="Gene3D" id="3.50.50.60">
    <property type="entry name" value="FAD/NAD(P)-binding domain"/>
    <property type="match status" value="2"/>
</dbReference>
<dbReference type="Pfam" id="PF00732">
    <property type="entry name" value="GMC_oxred_N"/>
    <property type="match status" value="1"/>
</dbReference>
<comment type="similarity">
    <text evidence="1">Belongs to the GMC oxidoreductase family.</text>
</comment>
<dbReference type="GO" id="GO:0050660">
    <property type="term" value="F:flavin adenine dinucleotide binding"/>
    <property type="evidence" value="ECO:0007669"/>
    <property type="project" value="InterPro"/>
</dbReference>
<dbReference type="InterPro" id="IPR000172">
    <property type="entry name" value="GMC_OxRdtase_N"/>
</dbReference>
<dbReference type="AlphaFoldDB" id="A0AA97ARC7"/>
<keyword evidence="2" id="KW-0285">Flavoprotein</keyword>
<dbReference type="PANTHER" id="PTHR46056">
    <property type="entry name" value="LONG-CHAIN-ALCOHOL OXIDASE"/>
    <property type="match status" value="1"/>
</dbReference>
<organism evidence="8">
    <name type="scientific">Leptolyngbya sp. NK1-12</name>
    <dbReference type="NCBI Taxonomy" id="2547451"/>
    <lineage>
        <taxon>Bacteria</taxon>
        <taxon>Bacillati</taxon>
        <taxon>Cyanobacteriota</taxon>
        <taxon>Cyanophyceae</taxon>
        <taxon>Leptolyngbyales</taxon>
        <taxon>Leptolyngbyaceae</taxon>
        <taxon>Leptolyngbya group</taxon>
        <taxon>Leptolyngbya</taxon>
    </lineage>
</organism>
<proteinExistence type="inferred from homology"/>
<feature type="domain" description="Glucose-methanol-choline oxidoreductase N-terminal" evidence="6">
    <location>
        <begin position="71"/>
        <end position="284"/>
    </location>
</feature>
<evidence type="ECO:0000313" key="8">
    <source>
        <dbReference type="EMBL" id="WNZ25083.1"/>
    </source>
</evidence>
<dbReference type="GO" id="GO:0016614">
    <property type="term" value="F:oxidoreductase activity, acting on CH-OH group of donors"/>
    <property type="evidence" value="ECO:0007669"/>
    <property type="project" value="InterPro"/>
</dbReference>
<dbReference type="RefSeq" id="WP_316431188.1">
    <property type="nucleotide sequence ID" value="NZ_CP053586.1"/>
</dbReference>
<dbReference type="SUPFAM" id="SSF51905">
    <property type="entry name" value="FAD/NAD(P)-binding domain"/>
    <property type="match status" value="1"/>
</dbReference>
<keyword evidence="4" id="KW-0560">Oxidoreductase</keyword>
<dbReference type="Pfam" id="PF05199">
    <property type="entry name" value="GMC_oxred_C"/>
    <property type="match status" value="1"/>
</dbReference>
<dbReference type="PANTHER" id="PTHR46056:SF12">
    <property type="entry name" value="LONG-CHAIN-ALCOHOL OXIDASE"/>
    <property type="match status" value="1"/>
</dbReference>
<evidence type="ECO:0000256" key="5">
    <source>
        <dbReference type="SAM" id="MobiDB-lite"/>
    </source>
</evidence>
<evidence type="ECO:0000256" key="4">
    <source>
        <dbReference type="ARBA" id="ARBA00023002"/>
    </source>
</evidence>
<name>A0AA97ARC7_9CYAN</name>
<evidence type="ECO:0000256" key="2">
    <source>
        <dbReference type="ARBA" id="ARBA00022630"/>
    </source>
</evidence>
<protein>
    <submittedName>
        <fullName evidence="8">GMC family oxidoreductase</fullName>
    </submittedName>
</protein>
<dbReference type="InterPro" id="IPR036188">
    <property type="entry name" value="FAD/NAD-bd_sf"/>
</dbReference>
<feature type="region of interest" description="Disordered" evidence="5">
    <location>
        <begin position="181"/>
        <end position="201"/>
    </location>
</feature>